<dbReference type="PANTHER" id="PTHR21294:SF8">
    <property type="entry name" value="ELECTRON TRANSFER FLAVOPROTEIN SUBUNIT BETA"/>
    <property type="match status" value="1"/>
</dbReference>
<gene>
    <name evidence="6" type="ORF">ABT58_04740</name>
</gene>
<keyword evidence="3" id="KW-0249">Electron transport</keyword>
<feature type="domain" description="Electron transfer flavoprotein alpha/beta-subunit N-terminal" evidence="5">
    <location>
        <begin position="167"/>
        <end position="264"/>
    </location>
</feature>
<evidence type="ECO:0000256" key="1">
    <source>
        <dbReference type="ARBA" id="ARBA00007557"/>
    </source>
</evidence>
<feature type="region of interest" description="Disordered" evidence="4">
    <location>
        <begin position="321"/>
        <end position="349"/>
    </location>
</feature>
<reference evidence="6 7" key="1">
    <citation type="submission" date="2015-05" db="EMBL/GenBank/DDBJ databases">
        <title>Photobacterium galathea sp. nov.</title>
        <authorList>
            <person name="Machado H."/>
            <person name="Gram L."/>
        </authorList>
    </citation>
    <scope>NUCLEOTIDE SEQUENCE [LARGE SCALE GENOMIC DNA]</scope>
    <source>
        <strain evidence="6 7">DSM 25995</strain>
    </source>
</reference>
<feature type="region of interest" description="Disordered" evidence="4">
    <location>
        <begin position="29"/>
        <end position="49"/>
    </location>
</feature>
<comment type="similarity">
    <text evidence="1">Belongs to the ETF beta-subunit/FixA family.</text>
</comment>
<dbReference type="PATRIC" id="fig|754436.4.peg.1009"/>
<dbReference type="Proteomes" id="UP000036426">
    <property type="component" value="Unassembled WGS sequence"/>
</dbReference>
<protein>
    <recommendedName>
        <fullName evidence="5">Electron transfer flavoprotein alpha/beta-subunit N-terminal domain-containing protein</fullName>
    </recommendedName>
</protein>
<feature type="compositionally biased region" description="Low complexity" evidence="4">
    <location>
        <begin position="35"/>
        <end position="46"/>
    </location>
</feature>
<dbReference type="InterPro" id="IPR014729">
    <property type="entry name" value="Rossmann-like_a/b/a_fold"/>
</dbReference>
<evidence type="ECO:0000259" key="5">
    <source>
        <dbReference type="Pfam" id="PF01012"/>
    </source>
</evidence>
<keyword evidence="2" id="KW-0813">Transport</keyword>
<evidence type="ECO:0000256" key="4">
    <source>
        <dbReference type="SAM" id="MobiDB-lite"/>
    </source>
</evidence>
<dbReference type="InterPro" id="IPR014730">
    <property type="entry name" value="ETF_a/b_N"/>
</dbReference>
<proteinExistence type="inferred from homology"/>
<evidence type="ECO:0000256" key="3">
    <source>
        <dbReference type="ARBA" id="ARBA00022982"/>
    </source>
</evidence>
<dbReference type="Gene3D" id="3.40.50.620">
    <property type="entry name" value="HUPs"/>
    <property type="match status" value="1"/>
</dbReference>
<organism evidence="6 7">
    <name type="scientific">Photobacterium aphoticum</name>
    <dbReference type="NCBI Taxonomy" id="754436"/>
    <lineage>
        <taxon>Bacteria</taxon>
        <taxon>Pseudomonadati</taxon>
        <taxon>Pseudomonadota</taxon>
        <taxon>Gammaproteobacteria</taxon>
        <taxon>Vibrionales</taxon>
        <taxon>Vibrionaceae</taxon>
        <taxon>Photobacterium</taxon>
    </lineage>
</organism>
<dbReference type="InterPro" id="IPR012255">
    <property type="entry name" value="ETF_b"/>
</dbReference>
<name>A0A0J1JIH1_9GAMM</name>
<evidence type="ECO:0000313" key="6">
    <source>
        <dbReference type="EMBL" id="KLV01747.1"/>
    </source>
</evidence>
<dbReference type="PANTHER" id="PTHR21294">
    <property type="entry name" value="ELECTRON TRANSFER FLAVOPROTEIN BETA-SUBUNIT"/>
    <property type="match status" value="1"/>
</dbReference>
<dbReference type="OrthoDB" id="5598152at2"/>
<keyword evidence="7" id="KW-1185">Reference proteome</keyword>
<evidence type="ECO:0000256" key="2">
    <source>
        <dbReference type="ARBA" id="ARBA00022448"/>
    </source>
</evidence>
<dbReference type="Pfam" id="PF01012">
    <property type="entry name" value="ETF"/>
    <property type="match status" value="1"/>
</dbReference>
<dbReference type="RefSeq" id="WP_047873199.1">
    <property type="nucleotide sequence ID" value="NZ_BMYC01000001.1"/>
</dbReference>
<dbReference type="EMBL" id="LDOV01000010">
    <property type="protein sequence ID" value="KLV01747.1"/>
    <property type="molecule type" value="Genomic_DNA"/>
</dbReference>
<evidence type="ECO:0000313" key="7">
    <source>
        <dbReference type="Proteomes" id="UP000036426"/>
    </source>
</evidence>
<dbReference type="SUPFAM" id="SSF52402">
    <property type="entry name" value="Adenine nucleotide alpha hydrolases-like"/>
    <property type="match status" value="1"/>
</dbReference>
<accession>A0A0J1JIH1</accession>
<dbReference type="AlphaFoldDB" id="A0A0J1JIH1"/>
<comment type="caution">
    <text evidence="6">The sequence shown here is derived from an EMBL/GenBank/DDBJ whole genome shotgun (WGS) entry which is preliminary data.</text>
</comment>
<dbReference type="GO" id="GO:0009055">
    <property type="term" value="F:electron transfer activity"/>
    <property type="evidence" value="ECO:0007669"/>
    <property type="project" value="InterPro"/>
</dbReference>
<sequence length="349" mass="37923">MKILVCFKAVADVSQLPQQEWQSAIERWSEGQRQSSLTTPSLSSPSASKMQEVAVVGDHPLSLGWLRQQFNPYDESALELTLRCEEHKNAAKTADSISSFPSASVSPPSVFINEKVAADITMQAVTVGNSTPDTLLRQVMALGFSPVTRLTVTPADITELHPDAAAFHDARFTNAHDVALGLAHYAQQQQMDVIMLGQQSAVGGSGETGYLLAEHLGYPCLEQVVDFHVNETPFGSPVLHVTTVEGEMESHYEVEPPVVLLVGNVAGAQYLRIPSLKQKLEAKKQPLITQSIAISPSSPCLNETTLTMKQSQRQTIWVEMPSATSSDSEKAESWVEQAVQALSAKEDRA</sequence>